<evidence type="ECO:0000256" key="9">
    <source>
        <dbReference type="RuleBase" id="RU361217"/>
    </source>
</evidence>
<dbReference type="SUPFAM" id="SSF51905">
    <property type="entry name" value="FAD/NAD(P)-binding domain"/>
    <property type="match status" value="1"/>
</dbReference>
<dbReference type="STRING" id="1852522.SAMN06295960_3743"/>
<evidence type="ECO:0000313" key="12">
    <source>
        <dbReference type="EMBL" id="SMG54488.1"/>
    </source>
</evidence>
<dbReference type="InterPro" id="IPR036188">
    <property type="entry name" value="FAD/NAD-bd_sf"/>
</dbReference>
<dbReference type="InterPro" id="IPR031656">
    <property type="entry name" value="DAO_C"/>
</dbReference>
<evidence type="ECO:0000259" key="11">
    <source>
        <dbReference type="Pfam" id="PF16901"/>
    </source>
</evidence>
<evidence type="ECO:0000256" key="5">
    <source>
        <dbReference type="ARBA" id="ARBA00022798"/>
    </source>
</evidence>
<evidence type="ECO:0000256" key="6">
    <source>
        <dbReference type="ARBA" id="ARBA00022827"/>
    </source>
</evidence>
<dbReference type="GO" id="GO:0004368">
    <property type="term" value="F:glycerol-3-phosphate dehydrogenase (quinone) activity"/>
    <property type="evidence" value="ECO:0007669"/>
    <property type="project" value="UniProtKB-EC"/>
</dbReference>
<comment type="similarity">
    <text evidence="3 9">Belongs to the FAD-dependent glycerol-3-phosphate dehydrogenase family.</text>
</comment>
<evidence type="ECO:0000256" key="3">
    <source>
        <dbReference type="ARBA" id="ARBA00007330"/>
    </source>
</evidence>
<feature type="domain" description="Alpha-glycerophosphate oxidase C-terminal" evidence="11">
    <location>
        <begin position="404"/>
        <end position="534"/>
    </location>
</feature>
<comment type="catalytic activity">
    <reaction evidence="8 9">
        <text>a quinone + sn-glycerol 3-phosphate = dihydroxyacetone phosphate + a quinol</text>
        <dbReference type="Rhea" id="RHEA:18977"/>
        <dbReference type="ChEBI" id="CHEBI:24646"/>
        <dbReference type="ChEBI" id="CHEBI:57597"/>
        <dbReference type="ChEBI" id="CHEBI:57642"/>
        <dbReference type="ChEBI" id="CHEBI:132124"/>
        <dbReference type="EC" id="1.1.5.3"/>
    </reaction>
</comment>
<organism evidence="12 13">
    <name type="scientific">Paenibacillus aquistagni</name>
    <dbReference type="NCBI Taxonomy" id="1852522"/>
    <lineage>
        <taxon>Bacteria</taxon>
        <taxon>Bacillati</taxon>
        <taxon>Bacillota</taxon>
        <taxon>Bacilli</taxon>
        <taxon>Bacillales</taxon>
        <taxon>Paenibacillaceae</taxon>
        <taxon>Paenibacillus</taxon>
    </lineage>
</organism>
<feature type="domain" description="FAD dependent oxidoreductase" evidence="10">
    <location>
        <begin position="21"/>
        <end position="376"/>
    </location>
</feature>
<dbReference type="PROSITE" id="PS00978">
    <property type="entry name" value="FAD_G3PDH_2"/>
    <property type="match status" value="1"/>
</dbReference>
<dbReference type="InterPro" id="IPR038299">
    <property type="entry name" value="DAO_C_sf"/>
</dbReference>
<evidence type="ECO:0000256" key="1">
    <source>
        <dbReference type="ARBA" id="ARBA00001974"/>
    </source>
</evidence>
<dbReference type="PRINTS" id="PR01001">
    <property type="entry name" value="FADG3PDH"/>
</dbReference>
<evidence type="ECO:0000256" key="2">
    <source>
        <dbReference type="ARBA" id="ARBA00004977"/>
    </source>
</evidence>
<dbReference type="PANTHER" id="PTHR11985:SF35">
    <property type="entry name" value="ANAEROBIC GLYCEROL-3-PHOSPHATE DEHYDROGENASE SUBUNIT A"/>
    <property type="match status" value="1"/>
</dbReference>
<gene>
    <name evidence="12" type="ORF">SAMN06295960_3743</name>
</gene>
<keyword evidence="5" id="KW-0319">Glycerol metabolism</keyword>
<dbReference type="EC" id="1.1.5.3" evidence="9"/>
<evidence type="ECO:0000256" key="8">
    <source>
        <dbReference type="ARBA" id="ARBA00049055"/>
    </source>
</evidence>
<comment type="cofactor">
    <cofactor evidence="1 9">
        <name>FAD</name>
        <dbReference type="ChEBI" id="CHEBI:57692"/>
    </cofactor>
</comment>
<dbReference type="EMBL" id="FXAZ01000005">
    <property type="protein sequence ID" value="SMG54488.1"/>
    <property type="molecule type" value="Genomic_DNA"/>
</dbReference>
<comment type="pathway">
    <text evidence="2">Polyol metabolism; glycerol degradation via glycerol kinase pathway; glycerone phosphate from sn-glycerol 3-phosphate (aerobic route): step 1/1.</text>
</comment>
<evidence type="ECO:0000313" key="13">
    <source>
        <dbReference type="Proteomes" id="UP000193834"/>
    </source>
</evidence>
<proteinExistence type="inferred from homology"/>
<dbReference type="Proteomes" id="UP000193834">
    <property type="component" value="Unassembled WGS sequence"/>
</dbReference>
<name>A0A1X7LKS4_9BACL</name>
<keyword evidence="13" id="KW-1185">Reference proteome</keyword>
<dbReference type="OrthoDB" id="9766796at2"/>
<dbReference type="UniPathway" id="UPA00618">
    <property type="reaction ID" value="UER00674"/>
</dbReference>
<evidence type="ECO:0000259" key="10">
    <source>
        <dbReference type="Pfam" id="PF01266"/>
    </source>
</evidence>
<evidence type="ECO:0000256" key="7">
    <source>
        <dbReference type="ARBA" id="ARBA00023002"/>
    </source>
</evidence>
<sequence length="555" mass="62056">MSFSAWDRSQWLKQAAVKMPDLVVIGGGVTGAGIALDAALRGMKVLVVDMQDFAAGTSSRSTKLIHGGLRYLQQGDLKLVREVGRERAIVHRNASHLVRAEPMLIPIRKGSAHNKLAISLALYVYDRLAQVPKTERRTILTPEETLQREPLLARDHLVGAGSYYEYRTDDARLTISLLKTAVEHGARAINYAQVERFQYDQERISGVVIKDLLTEEYYRIRARAVVNASGPWVDRLRALESTKPSKRLLLSKGIHLVFPYAKLPIKQAIYAEGKDGRMIFAIPRGNITYVGTTDTVYTEQQLKEPPMTLEDRHYLLEAVNHIFPKVRLTSSDILSGWAGLRPLIYEEGKSPSECSRKDEIFVSTSGLISIAGGKLTGYRKMAERIVDRVAKILYRKTGKVYSSSSTLHTPLSGAVQGAVDDYVRSCNKELPPNISTAVYASWVERYGSHAEQLVQWTEEYAIKAASSKRPEPSHLALESLAELHYTIYHEMAVTPSDFIIRRTGLVPFNIEHAKQLIHGVSSEMAAMLSWSMKQTEAYRLEAEAAVQRATTFESV</sequence>
<dbReference type="Gene3D" id="3.30.9.10">
    <property type="entry name" value="D-Amino Acid Oxidase, subunit A, domain 2"/>
    <property type="match status" value="1"/>
</dbReference>
<dbReference type="InterPro" id="IPR000447">
    <property type="entry name" value="G3P_DH_FAD-dep"/>
</dbReference>
<keyword evidence="4 9" id="KW-0285">Flavoprotein</keyword>
<dbReference type="GO" id="GO:0046168">
    <property type="term" value="P:glycerol-3-phosphate catabolic process"/>
    <property type="evidence" value="ECO:0007669"/>
    <property type="project" value="TreeGrafter"/>
</dbReference>
<dbReference type="RefSeq" id="WP_085496687.1">
    <property type="nucleotide sequence ID" value="NZ_FXAZ01000005.1"/>
</dbReference>
<dbReference type="PANTHER" id="PTHR11985">
    <property type="entry name" value="GLYCEROL-3-PHOSPHATE DEHYDROGENASE"/>
    <property type="match status" value="1"/>
</dbReference>
<reference evidence="12 13" key="1">
    <citation type="submission" date="2017-04" db="EMBL/GenBank/DDBJ databases">
        <authorList>
            <person name="Afonso C.L."/>
            <person name="Miller P.J."/>
            <person name="Scott M.A."/>
            <person name="Spackman E."/>
            <person name="Goraichik I."/>
            <person name="Dimitrov K.M."/>
            <person name="Suarez D.L."/>
            <person name="Swayne D.E."/>
        </authorList>
    </citation>
    <scope>NUCLEOTIDE SEQUENCE [LARGE SCALE GENOMIC DNA]</scope>
    <source>
        <strain evidence="12 13">11</strain>
    </source>
</reference>
<dbReference type="Pfam" id="PF01266">
    <property type="entry name" value="DAO"/>
    <property type="match status" value="1"/>
</dbReference>
<protein>
    <recommendedName>
        <fullName evidence="9">Glycerol-3-phosphate dehydrogenase</fullName>
        <ecNumber evidence="9">1.1.5.3</ecNumber>
    </recommendedName>
</protein>
<evidence type="ECO:0000256" key="4">
    <source>
        <dbReference type="ARBA" id="ARBA00022630"/>
    </source>
</evidence>
<dbReference type="PROSITE" id="PS00977">
    <property type="entry name" value="FAD_G3PDH_1"/>
    <property type="match status" value="1"/>
</dbReference>
<dbReference type="GO" id="GO:0019563">
    <property type="term" value="P:glycerol catabolic process"/>
    <property type="evidence" value="ECO:0007669"/>
    <property type="project" value="UniProtKB-UniPathway"/>
</dbReference>
<dbReference type="Gene3D" id="3.50.50.60">
    <property type="entry name" value="FAD/NAD(P)-binding domain"/>
    <property type="match status" value="1"/>
</dbReference>
<dbReference type="InterPro" id="IPR006076">
    <property type="entry name" value="FAD-dep_OxRdtase"/>
</dbReference>
<keyword evidence="6" id="KW-0274">FAD</keyword>
<dbReference type="GO" id="GO:0009331">
    <property type="term" value="C:glycerol-3-phosphate dehydrogenase (FAD) complex"/>
    <property type="evidence" value="ECO:0007669"/>
    <property type="project" value="UniProtKB-UniRule"/>
</dbReference>
<keyword evidence="7 9" id="KW-0560">Oxidoreductase</keyword>
<dbReference type="Pfam" id="PF16901">
    <property type="entry name" value="DAO_C"/>
    <property type="match status" value="1"/>
</dbReference>
<accession>A0A1X7LKS4</accession>
<dbReference type="AlphaFoldDB" id="A0A1X7LKS4"/>
<dbReference type="Gene3D" id="1.10.8.870">
    <property type="entry name" value="Alpha-glycerophosphate oxidase, cap domain"/>
    <property type="match status" value="1"/>
</dbReference>